<dbReference type="PANTHER" id="PTHR36444">
    <property type="entry name" value="TRANSCRIPTIONAL REGULATOR PROTEIN YOBU-RELATED"/>
    <property type="match status" value="1"/>
</dbReference>
<accession>A0A2A1KD80</accession>
<dbReference type="STRING" id="1283.ShL2_00525"/>
<dbReference type="Gene3D" id="3.20.80.10">
    <property type="entry name" value="Regulatory factor, effector binding domain"/>
    <property type="match status" value="1"/>
</dbReference>
<dbReference type="Pfam" id="PF14526">
    <property type="entry name" value="Cass2"/>
    <property type="match status" value="1"/>
</dbReference>
<dbReference type="EMBL" id="PGWX01000357">
    <property type="protein sequence ID" value="PPJ73125.1"/>
    <property type="molecule type" value="Genomic_DNA"/>
</dbReference>
<evidence type="ECO:0000313" key="5">
    <source>
        <dbReference type="Proteomes" id="UP001269271"/>
    </source>
</evidence>
<dbReference type="Proteomes" id="UP000238153">
    <property type="component" value="Unassembled WGS sequence"/>
</dbReference>
<dbReference type="InterPro" id="IPR010499">
    <property type="entry name" value="AraC_E-bd"/>
</dbReference>
<name>A0A2A1KD80_STAHA</name>
<keyword evidence="5" id="KW-1185">Reference proteome</keyword>
<dbReference type="InterPro" id="IPR029441">
    <property type="entry name" value="Cass2"/>
</dbReference>
<evidence type="ECO:0000313" key="2">
    <source>
        <dbReference type="EMBL" id="MDT4285649.1"/>
    </source>
</evidence>
<feature type="domain" description="AraC effector-binding" evidence="1">
    <location>
        <begin position="3"/>
        <end position="159"/>
    </location>
</feature>
<dbReference type="PANTHER" id="PTHR36444:SF3">
    <property type="entry name" value="TRANSCRIPTIONAL ACTIVATOR, PUTATIVE-RELATED"/>
    <property type="match status" value="1"/>
</dbReference>
<protein>
    <submittedName>
        <fullName evidence="3">AraC family transcriptional regulator</fullName>
    </submittedName>
    <submittedName>
        <fullName evidence="2">GyrI-like domain-containing protein</fullName>
    </submittedName>
</protein>
<proteinExistence type="predicted"/>
<dbReference type="InterPro" id="IPR053182">
    <property type="entry name" value="YobU-like_regulator"/>
</dbReference>
<evidence type="ECO:0000313" key="3">
    <source>
        <dbReference type="EMBL" id="PPJ73125.1"/>
    </source>
</evidence>
<reference evidence="3 4" key="1">
    <citation type="submission" date="2017-11" db="EMBL/GenBank/DDBJ databases">
        <authorList>
            <person name="Founou R.C."/>
            <person name="Founou L."/>
            <person name="Allam M."/>
            <person name="Ismail A."/>
            <person name="Essack S.Y."/>
        </authorList>
    </citation>
    <scope>NUCLEOTIDE SEQUENCE [LARGE SCALE GENOMIC DNA]</scope>
    <source>
        <strain evidence="3 4">G811N2B1</strain>
    </source>
</reference>
<dbReference type="InterPro" id="IPR011256">
    <property type="entry name" value="Reg_factor_effector_dom_sf"/>
</dbReference>
<dbReference type="SUPFAM" id="SSF55136">
    <property type="entry name" value="Probable bacterial effector-binding domain"/>
    <property type="match status" value="1"/>
</dbReference>
<dbReference type="KEGG" id="shh:ShL2_00525"/>
<gene>
    <name evidence="3" type="ORF">CV019_10010</name>
    <name evidence="2" type="ORF">RO950_01255</name>
</gene>
<comment type="caution">
    <text evidence="3">The sequence shown here is derived from an EMBL/GenBank/DDBJ whole genome shotgun (WGS) entry which is preliminary data.</text>
</comment>
<evidence type="ECO:0000313" key="4">
    <source>
        <dbReference type="Proteomes" id="UP000238153"/>
    </source>
</evidence>
<dbReference type="RefSeq" id="WP_011274951.1">
    <property type="nucleotide sequence ID" value="NZ_BKAY01000007.1"/>
</dbReference>
<dbReference type="SMART" id="SM00871">
    <property type="entry name" value="AraC_E_bind"/>
    <property type="match status" value="1"/>
</dbReference>
<organism evidence="3 4">
    <name type="scientific">Staphylococcus haemolyticus</name>
    <dbReference type="NCBI Taxonomy" id="1283"/>
    <lineage>
        <taxon>Bacteria</taxon>
        <taxon>Bacillati</taxon>
        <taxon>Bacillota</taxon>
        <taxon>Bacilli</taxon>
        <taxon>Bacillales</taxon>
        <taxon>Staphylococcaceae</taxon>
        <taxon>Staphylococcus</taxon>
    </lineage>
</organism>
<dbReference type="AlphaFoldDB" id="A0A2A1KD80"/>
<dbReference type="Proteomes" id="UP001269271">
    <property type="component" value="Unassembled WGS sequence"/>
</dbReference>
<dbReference type="GeneID" id="93780021"/>
<reference evidence="2 5" key="2">
    <citation type="submission" date="2023-08" db="EMBL/GenBank/DDBJ databases">
        <title>Genomic surveillance of Staphylococcus haemolyticus neonatal outbreak in southern France.</title>
        <authorList>
            <person name="Magnan C."/>
            <person name="Morsli M."/>
            <person name="Thiery B."/>
            <person name="Salipante F."/>
            <person name="Attar J."/>
            <person name="Massimo D.M."/>
            <person name="Ory J."/>
            <person name="Pantel A."/>
            <person name="Lavigne J.-P."/>
        </authorList>
    </citation>
    <scope>NUCLEOTIDE SEQUENCE [LARGE SCALE GENOMIC DNA]</scope>
    <source>
        <strain evidence="2 5">NSH026</strain>
    </source>
</reference>
<evidence type="ECO:0000259" key="1">
    <source>
        <dbReference type="SMART" id="SM00871"/>
    </source>
</evidence>
<dbReference type="EMBL" id="JAVSOO010000002">
    <property type="protein sequence ID" value="MDT4285649.1"/>
    <property type="molecule type" value="Genomic_DNA"/>
</dbReference>
<sequence>MAIQYKLEQLNHVRLIGVLRKYESGDEMQKDIPSFWQKVNNDGVVDDLIELSNQTLSGLLGVILQKEDNHFEYFIGVPCDNSNNNDSHFNTLELSAHKYVVIDAKGKVPEAIKSITPKIYQELLPQAKFKTIRAPMFEHYLPGNTQSSDYITEIWIPIED</sequence>
<dbReference type="OMA" id="FWQEANA"/>